<proteinExistence type="predicted"/>
<dbReference type="KEGG" id="mff:MFFC18_05560"/>
<evidence type="ECO:0000256" key="1">
    <source>
        <dbReference type="SAM" id="Phobius"/>
    </source>
</evidence>
<feature type="transmembrane region" description="Helical" evidence="1">
    <location>
        <begin position="178"/>
        <end position="198"/>
    </location>
</feature>
<feature type="transmembrane region" description="Helical" evidence="1">
    <location>
        <begin position="108"/>
        <end position="127"/>
    </location>
</feature>
<reference evidence="2 3" key="1">
    <citation type="submission" date="2019-08" db="EMBL/GenBank/DDBJ databases">
        <title>Deep-cultivation of Planctomycetes and their phenomic and genomic characterization uncovers novel biology.</title>
        <authorList>
            <person name="Wiegand S."/>
            <person name="Jogler M."/>
            <person name="Boedeker C."/>
            <person name="Pinto D."/>
            <person name="Vollmers J."/>
            <person name="Rivas-Marin E."/>
            <person name="Kohn T."/>
            <person name="Peeters S.H."/>
            <person name="Heuer A."/>
            <person name="Rast P."/>
            <person name="Oberbeckmann S."/>
            <person name="Bunk B."/>
            <person name="Jeske O."/>
            <person name="Meyerdierks A."/>
            <person name="Storesund J.E."/>
            <person name="Kallscheuer N."/>
            <person name="Luecker S."/>
            <person name="Lage O.M."/>
            <person name="Pohl T."/>
            <person name="Merkel B.J."/>
            <person name="Hornburger P."/>
            <person name="Mueller R.-W."/>
            <person name="Bruemmer F."/>
            <person name="Labrenz M."/>
            <person name="Spormann A.M."/>
            <person name="Op den Camp H."/>
            <person name="Overmann J."/>
            <person name="Amann R."/>
            <person name="Jetten M.S.M."/>
            <person name="Mascher T."/>
            <person name="Medema M.H."/>
            <person name="Devos D.P."/>
            <person name="Kaster A.-K."/>
            <person name="Ovreas L."/>
            <person name="Rohde M."/>
            <person name="Galperin M.Y."/>
            <person name="Jogler C."/>
        </authorList>
    </citation>
    <scope>NUCLEOTIDE SEQUENCE [LARGE SCALE GENOMIC DNA]</scope>
    <source>
        <strain evidence="2 3">FC18</strain>
    </source>
</reference>
<feature type="transmembrane region" description="Helical" evidence="1">
    <location>
        <begin position="204"/>
        <end position="225"/>
    </location>
</feature>
<gene>
    <name evidence="2" type="ORF">MFFC18_05560</name>
</gene>
<keyword evidence="1" id="KW-0812">Transmembrane</keyword>
<keyword evidence="1" id="KW-0472">Membrane</keyword>
<dbReference type="Proteomes" id="UP000322214">
    <property type="component" value="Chromosome"/>
</dbReference>
<accession>A0A5B9P6A2</accession>
<dbReference type="EMBL" id="CP042912">
    <property type="protein sequence ID" value="QEG20705.1"/>
    <property type="molecule type" value="Genomic_DNA"/>
</dbReference>
<protein>
    <submittedName>
        <fullName evidence="2">Uncharacterized protein</fullName>
    </submittedName>
</protein>
<feature type="transmembrane region" description="Helical" evidence="1">
    <location>
        <begin position="21"/>
        <end position="54"/>
    </location>
</feature>
<name>A0A5B9P6A2_9BACT</name>
<dbReference type="STRING" id="980251.GCA_001642875_02259"/>
<evidence type="ECO:0000313" key="3">
    <source>
        <dbReference type="Proteomes" id="UP000322214"/>
    </source>
</evidence>
<evidence type="ECO:0000313" key="2">
    <source>
        <dbReference type="EMBL" id="QEG20705.1"/>
    </source>
</evidence>
<keyword evidence="1" id="KW-1133">Transmembrane helix</keyword>
<feature type="transmembrane region" description="Helical" evidence="1">
    <location>
        <begin position="66"/>
        <end position="96"/>
    </location>
</feature>
<keyword evidence="3" id="KW-1185">Reference proteome</keyword>
<sequence>MKDSSKPLATPVYIQNEEQASYVAGGLFGIIAAGSFYPFCLCVVATVFSVLFFGSFSPAPSEALMLMGMVSIVGAAFGVIISAFTGMFSIALIIVMNWSLGYPLDAKSAAVSAGSLAGYIPTVWVLFSLDLGVDVEQLIAIGILGPVLAMSLGAFGAARTSGKFANGDYLVTTERPRFQLSILSMMIATAWIAVAFAISNAVGGLRFAVATAGWFFLQAAMLCFIRGYRKLKGPR</sequence>
<organism evidence="2 3">
    <name type="scientific">Mariniblastus fucicola</name>
    <dbReference type="NCBI Taxonomy" id="980251"/>
    <lineage>
        <taxon>Bacteria</taxon>
        <taxon>Pseudomonadati</taxon>
        <taxon>Planctomycetota</taxon>
        <taxon>Planctomycetia</taxon>
        <taxon>Pirellulales</taxon>
        <taxon>Pirellulaceae</taxon>
        <taxon>Mariniblastus</taxon>
    </lineage>
</organism>
<dbReference type="RefSeq" id="WP_075084691.1">
    <property type="nucleotide sequence ID" value="NZ_CP042912.1"/>
</dbReference>
<dbReference type="AlphaFoldDB" id="A0A5B9P6A2"/>
<feature type="transmembrane region" description="Helical" evidence="1">
    <location>
        <begin position="139"/>
        <end position="158"/>
    </location>
</feature>